<keyword evidence="14" id="KW-1185">Reference proteome</keyword>
<evidence type="ECO:0000313" key="13">
    <source>
        <dbReference type="EMBL" id="KAA0702200.1"/>
    </source>
</evidence>
<dbReference type="GO" id="GO:0005125">
    <property type="term" value="F:cytokine activity"/>
    <property type="evidence" value="ECO:0007669"/>
    <property type="project" value="UniProtKB-KW"/>
</dbReference>
<dbReference type="PROSITE" id="PS50049">
    <property type="entry name" value="THD_2"/>
    <property type="match status" value="1"/>
</dbReference>
<proteinExistence type="inferred from homology"/>
<gene>
    <name evidence="13" type="ORF">E1301_Tti011027</name>
</gene>
<dbReference type="InterPro" id="IPR008983">
    <property type="entry name" value="Tumour_necrosis_fac-like_dom"/>
</dbReference>
<comment type="caution">
    <text evidence="13">The sequence shown here is derived from an EMBL/GenBank/DDBJ whole genome shotgun (WGS) entry which is preliminary data.</text>
</comment>
<dbReference type="Pfam" id="PF00229">
    <property type="entry name" value="TNF"/>
    <property type="match status" value="1"/>
</dbReference>
<sequence>MAKYETTIVDLEAGVQGVYQSTVVALPVKSSRSWIWKTFAAIVFLGLCAAASVFIAWHLTDREQNKKEKQILSVEQIRTSSEHEKVLHQIAERTKAAIHLHGGASASEKSLKWVSGVDQSFEQGGLKLIDNKIHIPVDGLYFVYSQVAYHVQCRVGEDGETQKFLSHNILRLSDEMGGQMPLQDSGHSICQSGENEKMTYSTIYLGAVFKLRQGDSLSTKTNYVEYIDDDYSKTFFGVFAL</sequence>
<evidence type="ECO:0000256" key="11">
    <source>
        <dbReference type="SAM" id="Phobius"/>
    </source>
</evidence>
<keyword evidence="4" id="KW-0202">Cytokine</keyword>
<evidence type="ECO:0000256" key="1">
    <source>
        <dbReference type="ARBA" id="ARBA00004606"/>
    </source>
</evidence>
<dbReference type="GO" id="GO:0016020">
    <property type="term" value="C:membrane"/>
    <property type="evidence" value="ECO:0007669"/>
    <property type="project" value="UniProtKB-SubCell"/>
</dbReference>
<dbReference type="AlphaFoldDB" id="A0A5A9MXU0"/>
<keyword evidence="9" id="KW-1015">Disulfide bond</keyword>
<accession>A0A5A9MXU0</accession>
<comment type="subcellular location">
    <subcellularLocation>
        <location evidence="1">Membrane</location>
        <topology evidence="1">Single-pass type II membrane protein</topology>
    </subcellularLocation>
</comment>
<organism evidence="13 14">
    <name type="scientific">Triplophysa tibetana</name>
    <dbReference type="NCBI Taxonomy" id="1572043"/>
    <lineage>
        <taxon>Eukaryota</taxon>
        <taxon>Metazoa</taxon>
        <taxon>Chordata</taxon>
        <taxon>Craniata</taxon>
        <taxon>Vertebrata</taxon>
        <taxon>Euteleostomi</taxon>
        <taxon>Actinopterygii</taxon>
        <taxon>Neopterygii</taxon>
        <taxon>Teleostei</taxon>
        <taxon>Ostariophysi</taxon>
        <taxon>Cypriniformes</taxon>
        <taxon>Nemacheilidae</taxon>
        <taxon>Triplophysa</taxon>
    </lineage>
</organism>
<comment type="similarity">
    <text evidence="2">Belongs to the tumor necrosis factor family.</text>
</comment>
<evidence type="ECO:0000256" key="5">
    <source>
        <dbReference type="ARBA" id="ARBA00022692"/>
    </source>
</evidence>
<dbReference type="PANTHER" id="PTHR11471:SF23">
    <property type="entry name" value="TUMOR NECROSIS FACTOR"/>
    <property type="match status" value="1"/>
</dbReference>
<keyword evidence="7 11" id="KW-1133">Transmembrane helix</keyword>
<dbReference type="InterPro" id="IPR006052">
    <property type="entry name" value="TNF_dom"/>
</dbReference>
<keyword evidence="5 11" id="KW-0812">Transmembrane</keyword>
<evidence type="ECO:0000313" key="14">
    <source>
        <dbReference type="Proteomes" id="UP000324632"/>
    </source>
</evidence>
<keyword evidence="8 11" id="KW-0472">Membrane</keyword>
<evidence type="ECO:0000256" key="7">
    <source>
        <dbReference type="ARBA" id="ARBA00022989"/>
    </source>
</evidence>
<evidence type="ECO:0000259" key="12">
    <source>
        <dbReference type="PROSITE" id="PS50049"/>
    </source>
</evidence>
<dbReference type="SMART" id="SM00207">
    <property type="entry name" value="TNF"/>
    <property type="match status" value="1"/>
</dbReference>
<dbReference type="CDD" id="cd00184">
    <property type="entry name" value="TNF"/>
    <property type="match status" value="1"/>
</dbReference>
<evidence type="ECO:0000256" key="6">
    <source>
        <dbReference type="ARBA" id="ARBA00022968"/>
    </source>
</evidence>
<evidence type="ECO:0000256" key="3">
    <source>
        <dbReference type="ARBA" id="ARBA00013893"/>
    </source>
</evidence>
<dbReference type="GO" id="GO:0005164">
    <property type="term" value="F:tumor necrosis factor receptor binding"/>
    <property type="evidence" value="ECO:0007669"/>
    <property type="project" value="InterPro"/>
</dbReference>
<feature type="domain" description="THD" evidence="12">
    <location>
        <begin position="96"/>
        <end position="241"/>
    </location>
</feature>
<reference evidence="13 14" key="1">
    <citation type="journal article" date="2019" name="Mol. Ecol. Resour.">
        <title>Chromosome-level genome assembly of Triplophysa tibetana, a fish adapted to the harsh high-altitude environment of the Tibetan Plateau.</title>
        <authorList>
            <person name="Yang X."/>
            <person name="Liu H."/>
            <person name="Ma Z."/>
            <person name="Zou Y."/>
            <person name="Zou M."/>
            <person name="Mao Y."/>
            <person name="Li X."/>
            <person name="Wang H."/>
            <person name="Chen T."/>
            <person name="Wang W."/>
            <person name="Yang R."/>
        </authorList>
    </citation>
    <scope>NUCLEOTIDE SEQUENCE [LARGE SCALE GENOMIC DNA]</scope>
    <source>
        <strain evidence="13">TTIB1903HZAU</strain>
        <tissue evidence="13">Muscle</tissue>
    </source>
</reference>
<dbReference type="EMBL" id="SOYY01000025">
    <property type="protein sequence ID" value="KAA0702200.1"/>
    <property type="molecule type" value="Genomic_DNA"/>
</dbReference>
<feature type="transmembrane region" description="Helical" evidence="11">
    <location>
        <begin position="34"/>
        <end position="59"/>
    </location>
</feature>
<dbReference type="InterPro" id="IPR006053">
    <property type="entry name" value="TNF"/>
</dbReference>
<evidence type="ECO:0000256" key="2">
    <source>
        <dbReference type="ARBA" id="ARBA00008670"/>
    </source>
</evidence>
<dbReference type="PRINTS" id="PR01234">
    <property type="entry name" value="TNECROSISFCT"/>
</dbReference>
<protein>
    <recommendedName>
        <fullName evidence="3">Tumor necrosis factor</fullName>
    </recommendedName>
    <alternativeName>
        <fullName evidence="10">TNF-alpha</fullName>
    </alternativeName>
</protein>
<dbReference type="Proteomes" id="UP000324632">
    <property type="component" value="Chromosome 25"/>
</dbReference>
<dbReference type="GO" id="GO:0006955">
    <property type="term" value="P:immune response"/>
    <property type="evidence" value="ECO:0007669"/>
    <property type="project" value="InterPro"/>
</dbReference>
<evidence type="ECO:0000256" key="4">
    <source>
        <dbReference type="ARBA" id="ARBA00022514"/>
    </source>
</evidence>
<evidence type="ECO:0000256" key="9">
    <source>
        <dbReference type="ARBA" id="ARBA00023157"/>
    </source>
</evidence>
<name>A0A5A9MXU0_9TELE</name>
<dbReference type="GO" id="GO:0005615">
    <property type="term" value="C:extracellular space"/>
    <property type="evidence" value="ECO:0007669"/>
    <property type="project" value="UniProtKB-KW"/>
</dbReference>
<evidence type="ECO:0000256" key="8">
    <source>
        <dbReference type="ARBA" id="ARBA00023136"/>
    </source>
</evidence>
<dbReference type="SUPFAM" id="SSF49842">
    <property type="entry name" value="TNF-like"/>
    <property type="match status" value="1"/>
</dbReference>
<evidence type="ECO:0000256" key="10">
    <source>
        <dbReference type="ARBA" id="ARBA00029751"/>
    </source>
</evidence>
<dbReference type="Gene3D" id="2.60.120.40">
    <property type="match status" value="1"/>
</dbReference>
<dbReference type="PANTHER" id="PTHR11471">
    <property type="entry name" value="TUMOR NECROSIS FACTOR FAMILY MEMBER"/>
    <property type="match status" value="1"/>
</dbReference>
<keyword evidence="6" id="KW-0735">Signal-anchor</keyword>